<dbReference type="Proteomes" id="UP001497382">
    <property type="component" value="Unassembled WGS sequence"/>
</dbReference>
<evidence type="ECO:0000313" key="1">
    <source>
        <dbReference type="EMBL" id="CAL1271758.1"/>
    </source>
</evidence>
<dbReference type="EMBL" id="CAXIEN010000056">
    <property type="protein sequence ID" value="CAL1271758.1"/>
    <property type="molecule type" value="Genomic_DNA"/>
</dbReference>
<protein>
    <submittedName>
        <fullName evidence="1">Uncharacterized protein</fullName>
    </submittedName>
</protein>
<proteinExistence type="predicted"/>
<accession>A0AAV1ZJ43</accession>
<organism evidence="1 2">
    <name type="scientific">Larinioides sclopetarius</name>
    <dbReference type="NCBI Taxonomy" id="280406"/>
    <lineage>
        <taxon>Eukaryota</taxon>
        <taxon>Metazoa</taxon>
        <taxon>Ecdysozoa</taxon>
        <taxon>Arthropoda</taxon>
        <taxon>Chelicerata</taxon>
        <taxon>Arachnida</taxon>
        <taxon>Araneae</taxon>
        <taxon>Araneomorphae</taxon>
        <taxon>Entelegynae</taxon>
        <taxon>Araneoidea</taxon>
        <taxon>Araneidae</taxon>
        <taxon>Larinioides</taxon>
    </lineage>
</organism>
<dbReference type="AlphaFoldDB" id="A0AAV1ZJ43"/>
<reference evidence="1 2" key="1">
    <citation type="submission" date="2024-04" db="EMBL/GenBank/DDBJ databases">
        <authorList>
            <person name="Rising A."/>
            <person name="Reimegard J."/>
            <person name="Sonavane S."/>
            <person name="Akerstrom W."/>
            <person name="Nylinder S."/>
            <person name="Hedman E."/>
            <person name="Kallberg Y."/>
        </authorList>
    </citation>
    <scope>NUCLEOTIDE SEQUENCE [LARGE SCALE GENOMIC DNA]</scope>
</reference>
<name>A0AAV1ZJ43_9ARAC</name>
<comment type="caution">
    <text evidence="1">The sequence shown here is derived from an EMBL/GenBank/DDBJ whole genome shotgun (WGS) entry which is preliminary data.</text>
</comment>
<keyword evidence="2" id="KW-1185">Reference proteome</keyword>
<gene>
    <name evidence="1" type="ORF">LARSCL_LOCUS5993</name>
</gene>
<sequence>MVDVQAPCSCGGPCEFDVQILLTKREIGYCQTPVLFARLTSRKNSSKSEMLFACIRQLSNARTKAHDKSLQTEETASLAGGS</sequence>
<evidence type="ECO:0000313" key="2">
    <source>
        <dbReference type="Proteomes" id="UP001497382"/>
    </source>
</evidence>